<dbReference type="SUPFAM" id="SSF53448">
    <property type="entry name" value="Nucleotide-diphospho-sugar transferases"/>
    <property type="match status" value="1"/>
</dbReference>
<dbReference type="CDD" id="cd00761">
    <property type="entry name" value="Glyco_tranf_GTA_type"/>
    <property type="match status" value="1"/>
</dbReference>
<gene>
    <name evidence="2" type="ORF">K8V70_07430</name>
</gene>
<evidence type="ECO:0000313" key="2">
    <source>
        <dbReference type="EMBL" id="HJG37672.1"/>
    </source>
</evidence>
<name>A0A921IX56_9ACTN</name>
<comment type="caution">
    <text evidence="2">The sequence shown here is derived from an EMBL/GenBank/DDBJ whole genome shotgun (WGS) entry which is preliminary data.</text>
</comment>
<sequence>MPNMSTAQSFTRNRHTFAICAYGESPYLAECIESLRAQSDNCSDIFLATSTPNDWIRSTAERYDLPLYINEGDSGIGNDWNFAYSMAHTQYITIAHQDDIYLPDYAKNAVHELNSDPYALLFFTNYGEVRGKKVVTENTLLNVKRLLLKPIENKQKSHKTWRKRAILRFGSSICCPSVTFNAERCPRPPFTAQMSSNLDWDTWEHMSRLDGSFIYDKRILVYHRIHEGSATSKLIANNKRNEEDLLMLQRFWPRPLARLIERAYSRGTASNEL</sequence>
<reference evidence="2" key="2">
    <citation type="submission" date="2021-09" db="EMBL/GenBank/DDBJ databases">
        <authorList>
            <person name="Gilroy R."/>
        </authorList>
    </citation>
    <scope>NUCLEOTIDE SEQUENCE</scope>
    <source>
        <strain evidence="2">ChiHjej13B12-9602</strain>
    </source>
</reference>
<feature type="domain" description="Glycosyltransferase 2-like" evidence="1">
    <location>
        <begin position="17"/>
        <end position="162"/>
    </location>
</feature>
<reference evidence="2" key="1">
    <citation type="journal article" date="2021" name="PeerJ">
        <title>Extensive microbial diversity within the chicken gut microbiome revealed by metagenomics and culture.</title>
        <authorList>
            <person name="Gilroy R."/>
            <person name="Ravi A."/>
            <person name="Getino M."/>
            <person name="Pursley I."/>
            <person name="Horton D.L."/>
            <person name="Alikhan N.F."/>
            <person name="Baker D."/>
            <person name="Gharbi K."/>
            <person name="Hall N."/>
            <person name="Watson M."/>
            <person name="Adriaenssens E.M."/>
            <person name="Foster-Nyarko E."/>
            <person name="Jarju S."/>
            <person name="Secka A."/>
            <person name="Antonio M."/>
            <person name="Oren A."/>
            <person name="Chaudhuri R.R."/>
            <person name="La Ragione R."/>
            <person name="Hildebrand F."/>
            <person name="Pallen M.J."/>
        </authorList>
    </citation>
    <scope>NUCLEOTIDE SEQUENCE</scope>
    <source>
        <strain evidence="2">ChiHjej13B12-9602</strain>
    </source>
</reference>
<dbReference type="InterPro" id="IPR029044">
    <property type="entry name" value="Nucleotide-diphossugar_trans"/>
</dbReference>
<dbReference type="RefSeq" id="WP_273190571.1">
    <property type="nucleotide sequence ID" value="NZ_DYUZ01000029.1"/>
</dbReference>
<evidence type="ECO:0000259" key="1">
    <source>
        <dbReference type="Pfam" id="PF00535"/>
    </source>
</evidence>
<proteinExistence type="predicted"/>
<accession>A0A921IX56</accession>
<dbReference type="Gene3D" id="3.90.550.10">
    <property type="entry name" value="Spore Coat Polysaccharide Biosynthesis Protein SpsA, Chain A"/>
    <property type="match status" value="1"/>
</dbReference>
<dbReference type="AlphaFoldDB" id="A0A921IX56"/>
<protein>
    <submittedName>
        <fullName evidence="2">Glycosyltransferase family 2 protein</fullName>
    </submittedName>
</protein>
<dbReference type="Proteomes" id="UP000753256">
    <property type="component" value="Unassembled WGS sequence"/>
</dbReference>
<dbReference type="EMBL" id="DYUZ01000029">
    <property type="protein sequence ID" value="HJG37672.1"/>
    <property type="molecule type" value="Genomic_DNA"/>
</dbReference>
<evidence type="ECO:0000313" key="3">
    <source>
        <dbReference type="Proteomes" id="UP000753256"/>
    </source>
</evidence>
<dbReference type="InterPro" id="IPR001173">
    <property type="entry name" value="Glyco_trans_2-like"/>
</dbReference>
<organism evidence="2 3">
    <name type="scientific">Enorma phocaeensis</name>
    <dbReference type="NCBI Taxonomy" id="1871019"/>
    <lineage>
        <taxon>Bacteria</taxon>
        <taxon>Bacillati</taxon>
        <taxon>Actinomycetota</taxon>
        <taxon>Coriobacteriia</taxon>
        <taxon>Coriobacteriales</taxon>
        <taxon>Coriobacteriaceae</taxon>
        <taxon>Enorma</taxon>
    </lineage>
</organism>
<dbReference type="Pfam" id="PF00535">
    <property type="entry name" value="Glycos_transf_2"/>
    <property type="match status" value="1"/>
</dbReference>